<dbReference type="AlphaFoldDB" id="A0A0W8FXR4"/>
<name>A0A0W8FXR4_9ZZZZ</name>
<evidence type="ECO:0000256" key="1">
    <source>
        <dbReference type="SAM" id="Phobius"/>
    </source>
</evidence>
<protein>
    <submittedName>
        <fullName evidence="2">Uncharacterized protein</fullName>
    </submittedName>
</protein>
<comment type="caution">
    <text evidence="2">The sequence shown here is derived from an EMBL/GenBank/DDBJ whole genome shotgun (WGS) entry which is preliminary data.</text>
</comment>
<keyword evidence="1" id="KW-0812">Transmembrane</keyword>
<feature type="transmembrane region" description="Helical" evidence="1">
    <location>
        <begin position="20"/>
        <end position="39"/>
    </location>
</feature>
<organism evidence="2">
    <name type="scientific">hydrocarbon metagenome</name>
    <dbReference type="NCBI Taxonomy" id="938273"/>
    <lineage>
        <taxon>unclassified sequences</taxon>
        <taxon>metagenomes</taxon>
        <taxon>ecological metagenomes</taxon>
    </lineage>
</organism>
<gene>
    <name evidence="2" type="ORF">ASZ90_004462</name>
</gene>
<accession>A0A0W8FXR4</accession>
<keyword evidence="1" id="KW-1133">Transmembrane helix</keyword>
<reference evidence="2" key="1">
    <citation type="journal article" date="2015" name="Proc. Natl. Acad. Sci. U.S.A.">
        <title>Networks of energetic and metabolic interactions define dynamics in microbial communities.</title>
        <authorList>
            <person name="Embree M."/>
            <person name="Liu J.K."/>
            <person name="Al-Bassam M.M."/>
            <person name="Zengler K."/>
        </authorList>
    </citation>
    <scope>NUCLEOTIDE SEQUENCE</scope>
</reference>
<keyword evidence="1" id="KW-0472">Membrane</keyword>
<dbReference type="EMBL" id="LNQE01000620">
    <property type="protein sequence ID" value="KUG25707.1"/>
    <property type="molecule type" value="Genomic_DNA"/>
</dbReference>
<evidence type="ECO:0000313" key="2">
    <source>
        <dbReference type="EMBL" id="KUG25707.1"/>
    </source>
</evidence>
<proteinExistence type="predicted"/>
<sequence>MEPYGVAVISAVLADIMRRATILIVTVTYIPILTLWLTII</sequence>